<dbReference type="EMBL" id="QXFV01002619">
    <property type="protein sequence ID" value="KAE8985378.1"/>
    <property type="molecule type" value="Genomic_DNA"/>
</dbReference>
<comment type="caution">
    <text evidence="2">The sequence shown here is derived from an EMBL/GenBank/DDBJ whole genome shotgun (WGS) entry which is preliminary data.</text>
</comment>
<name>A0A6A3IWR1_9STRA</name>
<evidence type="ECO:0008006" key="8">
    <source>
        <dbReference type="Google" id="ProtNLM"/>
    </source>
</evidence>
<proteinExistence type="predicted"/>
<evidence type="ECO:0000313" key="7">
    <source>
        <dbReference type="Proteomes" id="UP000435112"/>
    </source>
</evidence>
<evidence type="ECO:0000313" key="2">
    <source>
        <dbReference type="EMBL" id="KAE8985378.1"/>
    </source>
</evidence>
<evidence type="ECO:0000256" key="1">
    <source>
        <dbReference type="SAM" id="SignalP"/>
    </source>
</evidence>
<keyword evidence="6" id="KW-1185">Reference proteome</keyword>
<reference evidence="5 7" key="1">
    <citation type="submission" date="2018-09" db="EMBL/GenBank/DDBJ databases">
        <title>Genomic investigation of the strawberry pathogen Phytophthora fragariae indicates pathogenicity is determined by transcriptional variation in three key races.</title>
        <authorList>
            <person name="Adams T.M."/>
            <person name="Armitage A.D."/>
            <person name="Sobczyk M.K."/>
            <person name="Bates H.J."/>
            <person name="Dunwell J.M."/>
            <person name="Nellist C.F."/>
            <person name="Harrison R.J."/>
        </authorList>
    </citation>
    <scope>NUCLEOTIDE SEQUENCE [LARGE SCALE GENOMIC DNA]</scope>
    <source>
        <strain evidence="2 5">SCRP249</strain>
        <strain evidence="3 7">SCRP324</strain>
        <strain evidence="4 6">SCRP333</strain>
    </source>
</reference>
<dbReference type="Proteomes" id="UP000434957">
    <property type="component" value="Unassembled WGS sequence"/>
</dbReference>
<organism evidence="2 5">
    <name type="scientific">Phytophthora rubi</name>
    <dbReference type="NCBI Taxonomy" id="129364"/>
    <lineage>
        <taxon>Eukaryota</taxon>
        <taxon>Sar</taxon>
        <taxon>Stramenopiles</taxon>
        <taxon>Oomycota</taxon>
        <taxon>Peronosporomycetes</taxon>
        <taxon>Peronosporales</taxon>
        <taxon>Peronosporaceae</taxon>
        <taxon>Phytophthora</taxon>
    </lineage>
</organism>
<dbReference type="Proteomes" id="UP000435112">
    <property type="component" value="Unassembled WGS sequence"/>
</dbReference>
<evidence type="ECO:0000313" key="4">
    <source>
        <dbReference type="EMBL" id="KAE9310637.1"/>
    </source>
</evidence>
<keyword evidence="1" id="KW-0732">Signal</keyword>
<feature type="chain" id="PRO_5036164455" description="Secreted protein" evidence="1">
    <location>
        <begin position="22"/>
        <end position="66"/>
    </location>
</feature>
<dbReference type="Proteomes" id="UP000429607">
    <property type="component" value="Unassembled WGS sequence"/>
</dbReference>
<dbReference type="EMBL" id="QXFT01001775">
    <property type="protein sequence ID" value="KAE9310637.1"/>
    <property type="molecule type" value="Genomic_DNA"/>
</dbReference>
<dbReference type="AlphaFoldDB" id="A0A6A3IWR1"/>
<gene>
    <name evidence="2" type="ORF">PR001_g22906</name>
    <name evidence="3" type="ORF">PR002_g19534</name>
    <name evidence="4" type="ORF">PR003_g20225</name>
</gene>
<dbReference type="EMBL" id="QXFU01001776">
    <property type="protein sequence ID" value="KAE8995716.1"/>
    <property type="molecule type" value="Genomic_DNA"/>
</dbReference>
<feature type="signal peptide" evidence="1">
    <location>
        <begin position="1"/>
        <end position="21"/>
    </location>
</feature>
<sequence length="66" mass="7433">MNLGCYCYCILCLIIIHTTIKQKMLTLVCTLVRMHSLWTMSPGHRGGSTTHQTTPKHCCCPCYSQA</sequence>
<evidence type="ECO:0000313" key="6">
    <source>
        <dbReference type="Proteomes" id="UP000434957"/>
    </source>
</evidence>
<evidence type="ECO:0000313" key="3">
    <source>
        <dbReference type="EMBL" id="KAE8995716.1"/>
    </source>
</evidence>
<accession>A0A6A3IWR1</accession>
<protein>
    <recommendedName>
        <fullName evidence="8">Secreted protein</fullName>
    </recommendedName>
</protein>
<evidence type="ECO:0000313" key="5">
    <source>
        <dbReference type="Proteomes" id="UP000429607"/>
    </source>
</evidence>